<accession>A0ABR4QGJ1</accession>
<dbReference type="EMBL" id="JAKROA010000003">
    <property type="protein sequence ID" value="KAL5108667.1"/>
    <property type="molecule type" value="Genomic_DNA"/>
</dbReference>
<evidence type="ECO:0000313" key="2">
    <source>
        <dbReference type="EMBL" id="KAL5108667.1"/>
    </source>
</evidence>
<evidence type="ECO:0000313" key="3">
    <source>
        <dbReference type="Proteomes" id="UP001651158"/>
    </source>
</evidence>
<dbReference type="Proteomes" id="UP001651158">
    <property type="component" value="Unassembled WGS sequence"/>
</dbReference>
<protein>
    <submittedName>
        <fullName evidence="2">Uncharacterized protein</fullName>
    </submittedName>
</protein>
<organism evidence="2 3">
    <name type="scientific">Taenia crassiceps</name>
    <dbReference type="NCBI Taxonomy" id="6207"/>
    <lineage>
        <taxon>Eukaryota</taxon>
        <taxon>Metazoa</taxon>
        <taxon>Spiralia</taxon>
        <taxon>Lophotrochozoa</taxon>
        <taxon>Platyhelminthes</taxon>
        <taxon>Cestoda</taxon>
        <taxon>Eucestoda</taxon>
        <taxon>Cyclophyllidea</taxon>
        <taxon>Taeniidae</taxon>
        <taxon>Taenia</taxon>
    </lineage>
</organism>
<evidence type="ECO:0000256" key="1">
    <source>
        <dbReference type="SAM" id="MobiDB-lite"/>
    </source>
</evidence>
<name>A0ABR4QGJ1_9CEST</name>
<sequence>MQLGEPSPHHRVTTTSPLSQRSSSQCIAAEVVEMQAKEAMYGNVQVESNKLPRFSSKSTVCQDGGYVKTMHELGGNVAASAAAAAANTHEHSFLISDCGGV</sequence>
<feature type="compositionally biased region" description="Polar residues" evidence="1">
    <location>
        <begin position="13"/>
        <end position="22"/>
    </location>
</feature>
<proteinExistence type="predicted"/>
<reference evidence="2 3" key="1">
    <citation type="journal article" date="2022" name="Front. Cell. Infect. Microbiol.">
        <title>The Genomes of Two Strains of Taenia crassiceps the Animal Model for the Study of Human Cysticercosis.</title>
        <authorList>
            <person name="Bobes R.J."/>
            <person name="Estrada K."/>
            <person name="Rios-Valencia D.G."/>
            <person name="Calderon-Gallegos A."/>
            <person name="de la Torre P."/>
            <person name="Carrero J.C."/>
            <person name="Sanchez-Flores A."/>
            <person name="Laclette J.P."/>
        </authorList>
    </citation>
    <scope>NUCLEOTIDE SEQUENCE [LARGE SCALE GENOMIC DNA]</scope>
    <source>
        <strain evidence="2">WFUcys</strain>
    </source>
</reference>
<keyword evidence="3" id="KW-1185">Reference proteome</keyword>
<gene>
    <name evidence="2" type="ORF">TcWFU_003034</name>
</gene>
<feature type="region of interest" description="Disordered" evidence="1">
    <location>
        <begin position="1"/>
        <end position="22"/>
    </location>
</feature>
<comment type="caution">
    <text evidence="2">The sequence shown here is derived from an EMBL/GenBank/DDBJ whole genome shotgun (WGS) entry which is preliminary data.</text>
</comment>